<dbReference type="AlphaFoldDB" id="A0A1G7E3H8"/>
<keyword evidence="3" id="KW-1185">Reference proteome</keyword>
<organism evidence="2 3">
    <name type="scientific">Rhodospira trueperi</name>
    <dbReference type="NCBI Taxonomy" id="69960"/>
    <lineage>
        <taxon>Bacteria</taxon>
        <taxon>Pseudomonadati</taxon>
        <taxon>Pseudomonadota</taxon>
        <taxon>Alphaproteobacteria</taxon>
        <taxon>Rhodospirillales</taxon>
        <taxon>Rhodospirillaceae</taxon>
        <taxon>Rhodospira</taxon>
    </lineage>
</organism>
<feature type="region of interest" description="Disordered" evidence="1">
    <location>
        <begin position="298"/>
        <end position="318"/>
    </location>
</feature>
<proteinExistence type="predicted"/>
<dbReference type="OrthoDB" id="7572412at2"/>
<sequence length="318" mass="34710">MGNLTFGLHANPAAHMLGAGAVCALMLGGCSQITDYYTNDPVTNHGQRTLSRYGEVLPFNTDTDCLAEYSISLGAEQCTIGHILANAKHDAEKAVFRNALMDELILLSDSNCIRHQAAILHVTSVVDATTTTISGVLAGVSAIVTGSLASQVMATTASGITLAQSTANEKIMFNFLAPAVLQKIIEERNEKLDGILDKRGETFDQYSVRAMIRDVEEYNRMCSFYYGIQRLAYDTKDPENFTSIQVRIDELTTQYNANNERMDGLKGYSDTVRAQRYQLELANTTILQEITALQRKLVAAPRTVPPPSPSESTPDEGS</sequence>
<dbReference type="RefSeq" id="WP_092786552.1">
    <property type="nucleotide sequence ID" value="NZ_FNAP01000008.1"/>
</dbReference>
<reference evidence="2 3" key="1">
    <citation type="submission" date="2016-10" db="EMBL/GenBank/DDBJ databases">
        <authorList>
            <person name="de Groot N.N."/>
        </authorList>
    </citation>
    <scope>NUCLEOTIDE SEQUENCE [LARGE SCALE GENOMIC DNA]</scope>
    <source>
        <strain evidence="2 3">ATCC 700224</strain>
    </source>
</reference>
<evidence type="ECO:0000256" key="1">
    <source>
        <dbReference type="SAM" id="MobiDB-lite"/>
    </source>
</evidence>
<evidence type="ECO:0000313" key="2">
    <source>
        <dbReference type="EMBL" id="SDE58026.1"/>
    </source>
</evidence>
<protein>
    <submittedName>
        <fullName evidence="2">Uncharacterized protein</fullName>
    </submittedName>
</protein>
<dbReference type="Proteomes" id="UP000199412">
    <property type="component" value="Unassembled WGS sequence"/>
</dbReference>
<dbReference type="EMBL" id="FNAP01000008">
    <property type="protein sequence ID" value="SDE58026.1"/>
    <property type="molecule type" value="Genomic_DNA"/>
</dbReference>
<name>A0A1G7E3H8_9PROT</name>
<evidence type="ECO:0000313" key="3">
    <source>
        <dbReference type="Proteomes" id="UP000199412"/>
    </source>
</evidence>
<gene>
    <name evidence="2" type="ORF">SAMN05421720_108147</name>
</gene>
<accession>A0A1G7E3H8</accession>